<organism evidence="1 2">
    <name type="scientific">Naganishia vaughanmartiniae</name>
    <dbReference type="NCBI Taxonomy" id="1424756"/>
    <lineage>
        <taxon>Eukaryota</taxon>
        <taxon>Fungi</taxon>
        <taxon>Dikarya</taxon>
        <taxon>Basidiomycota</taxon>
        <taxon>Agaricomycotina</taxon>
        <taxon>Tremellomycetes</taxon>
        <taxon>Filobasidiales</taxon>
        <taxon>Filobasidiaceae</taxon>
        <taxon>Naganishia</taxon>
    </lineage>
</organism>
<dbReference type="Proteomes" id="UP001243375">
    <property type="component" value="Unassembled WGS sequence"/>
</dbReference>
<name>A0ACC2XGB5_9TREE</name>
<gene>
    <name evidence="1" type="ORF">QFC22_001258</name>
</gene>
<dbReference type="EMBL" id="JASBWU010000003">
    <property type="protein sequence ID" value="KAJ9123069.1"/>
    <property type="molecule type" value="Genomic_DNA"/>
</dbReference>
<sequence>MSYYPNQPNAYPQQQQSYGAPPPVQQGYPAYNQPPAPAQGGYGGGYDAGYNAQSNGYAGGTYVPPSNTGYVPPNTGYAAPSTGYAQPNTGYGQPATGYAQASHTGYAQPGAVGGYAPPAQAGGYVYGQPPAPPAMNHAPQAHMAYQAPPIAATNYSVNPSAPIQFLRTTIPPPPPAAPIQPQTIGYNPLPDIEKLRKATKGFGTDEKVLIEVLARVDAMQVDCLRRGFEAAVGKELRRVLEKETSGWLEFGLVLLALGPLLGDLHLLNRACAGAGTHEDLLNELLLCRTNQEIHLLKEGYQRVYGKDLTSVVRGELSMKTERMFMMALAGARDENPMVVHAAVHADVQAMHNAGSGRLGTDEITICGIMLQRSDAHLTALAQAYEQRYRMPLSKAIRSEFSGHMADGLYYIARGAETSQAIERDVEYLYDAMAGMGTKDERLIYRVVRGHWCKPRWADVKRVYKAKYGKSLASAIKGETSGKYENVRLGHVE</sequence>
<evidence type="ECO:0000313" key="1">
    <source>
        <dbReference type="EMBL" id="KAJ9123069.1"/>
    </source>
</evidence>
<proteinExistence type="predicted"/>
<evidence type="ECO:0000313" key="2">
    <source>
        <dbReference type="Proteomes" id="UP001243375"/>
    </source>
</evidence>
<reference evidence="1" key="1">
    <citation type="submission" date="2023-04" db="EMBL/GenBank/DDBJ databases">
        <title>Draft Genome sequencing of Naganishia species isolated from polar environments using Oxford Nanopore Technology.</title>
        <authorList>
            <person name="Leo P."/>
            <person name="Venkateswaran K."/>
        </authorList>
    </citation>
    <scope>NUCLEOTIDE SEQUENCE</scope>
    <source>
        <strain evidence="1">MNA-CCFEE 5425</strain>
    </source>
</reference>
<accession>A0ACC2XGB5</accession>
<keyword evidence="2" id="KW-1185">Reference proteome</keyword>
<protein>
    <submittedName>
        <fullName evidence="1">Uncharacterized protein</fullName>
    </submittedName>
</protein>
<comment type="caution">
    <text evidence="1">The sequence shown here is derived from an EMBL/GenBank/DDBJ whole genome shotgun (WGS) entry which is preliminary data.</text>
</comment>